<name>A0AAD3GZK8_9STRA</name>
<keyword evidence="3 6" id="KW-0547">Nucleotide-binding</keyword>
<accession>A0AAD3GZK8</accession>
<comment type="caution">
    <text evidence="9">The sequence shown here is derived from an EMBL/GenBank/DDBJ whole genome shotgun (WGS) entry which is preliminary data.</text>
</comment>
<evidence type="ECO:0000256" key="2">
    <source>
        <dbReference type="ARBA" id="ARBA00022679"/>
    </source>
</evidence>
<gene>
    <name evidence="9" type="ORF">CTEN210_01295</name>
</gene>
<dbReference type="Gene3D" id="3.30.200.20">
    <property type="entry name" value="Phosphorylase Kinase, domain 1"/>
    <property type="match status" value="1"/>
</dbReference>
<dbReference type="PROSITE" id="PS00107">
    <property type="entry name" value="PROTEIN_KINASE_ATP"/>
    <property type="match status" value="1"/>
</dbReference>
<reference evidence="9 10" key="1">
    <citation type="journal article" date="2021" name="Sci. Rep.">
        <title>The genome of the diatom Chaetoceros tenuissimus carries an ancient integrated fragment of an extant virus.</title>
        <authorList>
            <person name="Hongo Y."/>
            <person name="Kimura K."/>
            <person name="Takaki Y."/>
            <person name="Yoshida Y."/>
            <person name="Baba S."/>
            <person name="Kobayashi G."/>
            <person name="Nagasaki K."/>
            <person name="Hano T."/>
            <person name="Tomaru Y."/>
        </authorList>
    </citation>
    <scope>NUCLEOTIDE SEQUENCE [LARGE SCALE GENOMIC DNA]</scope>
    <source>
        <strain evidence="9 10">NIES-3715</strain>
    </source>
</reference>
<dbReference type="EMBL" id="BLLK01000020">
    <property type="protein sequence ID" value="GFH44821.1"/>
    <property type="molecule type" value="Genomic_DNA"/>
</dbReference>
<evidence type="ECO:0000256" key="1">
    <source>
        <dbReference type="ARBA" id="ARBA00022527"/>
    </source>
</evidence>
<dbReference type="SMART" id="SM00220">
    <property type="entry name" value="S_TKc"/>
    <property type="match status" value="1"/>
</dbReference>
<keyword evidence="2" id="KW-0808">Transferase</keyword>
<dbReference type="AlphaFoldDB" id="A0AAD3GZK8"/>
<keyword evidence="4 9" id="KW-0418">Kinase</keyword>
<protein>
    <submittedName>
        <fullName evidence="9">Mitogen activated protein kinase 7</fullName>
    </submittedName>
</protein>
<evidence type="ECO:0000256" key="5">
    <source>
        <dbReference type="ARBA" id="ARBA00022840"/>
    </source>
</evidence>
<comment type="similarity">
    <text evidence="7">Belongs to the protein kinase superfamily.</text>
</comment>
<evidence type="ECO:0000256" key="3">
    <source>
        <dbReference type="ARBA" id="ARBA00022741"/>
    </source>
</evidence>
<keyword evidence="5 6" id="KW-0067">ATP-binding</keyword>
<organism evidence="9 10">
    <name type="scientific">Chaetoceros tenuissimus</name>
    <dbReference type="NCBI Taxonomy" id="426638"/>
    <lineage>
        <taxon>Eukaryota</taxon>
        <taxon>Sar</taxon>
        <taxon>Stramenopiles</taxon>
        <taxon>Ochrophyta</taxon>
        <taxon>Bacillariophyta</taxon>
        <taxon>Coscinodiscophyceae</taxon>
        <taxon>Chaetocerotophycidae</taxon>
        <taxon>Chaetocerotales</taxon>
        <taxon>Chaetocerotaceae</taxon>
        <taxon>Chaetoceros</taxon>
    </lineage>
</organism>
<sequence length="360" mass="41172">MNRYSLISEIGNGTYGSVYKAYNKENGETVAVKRLKRKVHSWKQCINLREIEALRSISLHENVVSIKELIREESSQLFFVFEFMPDGSLFDLMNKQISDRSRGIPNYILSNSRVALYMLQVLQGLHHIHSHGFFHRDIKPENILMKDGVCKIADFGLARREKLTHSTEITSYISTRWYRAPEILLRDPNYGSGVDIFALGCVMAEMIELRPLFPGSNEIDQIHRIASILGCPNALIWPQGSMLIERLKISPLFSGQVQVEKSVESFHNKVKINLEKAVPHATKECITILQRMLNLDPGTRSTAFDLLHDGVLKSMVESDSTMNKKRCKHANQHHGFWQSPTRVMDADTRIIQRVTPPNLM</sequence>
<dbReference type="InterPro" id="IPR017441">
    <property type="entry name" value="Protein_kinase_ATP_BS"/>
</dbReference>
<dbReference type="SUPFAM" id="SSF56112">
    <property type="entry name" value="Protein kinase-like (PK-like)"/>
    <property type="match status" value="1"/>
</dbReference>
<keyword evidence="10" id="KW-1185">Reference proteome</keyword>
<evidence type="ECO:0000256" key="6">
    <source>
        <dbReference type="PROSITE-ProRule" id="PRU10141"/>
    </source>
</evidence>
<evidence type="ECO:0000259" key="8">
    <source>
        <dbReference type="PROSITE" id="PS50011"/>
    </source>
</evidence>
<dbReference type="GO" id="GO:0005524">
    <property type="term" value="F:ATP binding"/>
    <property type="evidence" value="ECO:0007669"/>
    <property type="project" value="UniProtKB-UniRule"/>
</dbReference>
<dbReference type="Pfam" id="PF00069">
    <property type="entry name" value="Pkinase"/>
    <property type="match status" value="1"/>
</dbReference>
<evidence type="ECO:0000256" key="7">
    <source>
        <dbReference type="RuleBase" id="RU000304"/>
    </source>
</evidence>
<dbReference type="PROSITE" id="PS50011">
    <property type="entry name" value="PROTEIN_KINASE_DOM"/>
    <property type="match status" value="1"/>
</dbReference>
<dbReference type="PANTHER" id="PTHR24055">
    <property type="entry name" value="MITOGEN-ACTIVATED PROTEIN KINASE"/>
    <property type="match status" value="1"/>
</dbReference>
<dbReference type="Gene3D" id="1.10.510.10">
    <property type="entry name" value="Transferase(Phosphotransferase) domain 1"/>
    <property type="match status" value="1"/>
</dbReference>
<dbReference type="FunFam" id="1.10.510.10:FF:000624">
    <property type="entry name" value="Mitogen-activated protein kinase"/>
    <property type="match status" value="1"/>
</dbReference>
<evidence type="ECO:0000313" key="10">
    <source>
        <dbReference type="Proteomes" id="UP001054902"/>
    </source>
</evidence>
<evidence type="ECO:0000256" key="4">
    <source>
        <dbReference type="ARBA" id="ARBA00022777"/>
    </source>
</evidence>
<dbReference type="InterPro" id="IPR050117">
    <property type="entry name" value="MAPK"/>
</dbReference>
<proteinExistence type="inferred from homology"/>
<dbReference type="GO" id="GO:0004674">
    <property type="term" value="F:protein serine/threonine kinase activity"/>
    <property type="evidence" value="ECO:0007669"/>
    <property type="project" value="UniProtKB-KW"/>
</dbReference>
<dbReference type="PROSITE" id="PS00108">
    <property type="entry name" value="PROTEIN_KINASE_ST"/>
    <property type="match status" value="1"/>
</dbReference>
<feature type="domain" description="Protein kinase" evidence="8">
    <location>
        <begin position="4"/>
        <end position="312"/>
    </location>
</feature>
<feature type="binding site" evidence="6">
    <location>
        <position position="33"/>
    </location>
    <ligand>
        <name>ATP</name>
        <dbReference type="ChEBI" id="CHEBI:30616"/>
    </ligand>
</feature>
<dbReference type="InterPro" id="IPR011009">
    <property type="entry name" value="Kinase-like_dom_sf"/>
</dbReference>
<keyword evidence="1 7" id="KW-0723">Serine/threonine-protein kinase</keyword>
<dbReference type="InterPro" id="IPR008271">
    <property type="entry name" value="Ser/Thr_kinase_AS"/>
</dbReference>
<evidence type="ECO:0000313" key="9">
    <source>
        <dbReference type="EMBL" id="GFH44821.1"/>
    </source>
</evidence>
<dbReference type="InterPro" id="IPR000719">
    <property type="entry name" value="Prot_kinase_dom"/>
</dbReference>
<dbReference type="Proteomes" id="UP001054902">
    <property type="component" value="Unassembled WGS sequence"/>
</dbReference>